<dbReference type="GO" id="GO:0003677">
    <property type="term" value="F:DNA binding"/>
    <property type="evidence" value="ECO:0007669"/>
    <property type="project" value="UniProtKB-KW"/>
</dbReference>
<evidence type="ECO:0000259" key="10">
    <source>
        <dbReference type="PROSITE" id="PS51192"/>
    </source>
</evidence>
<evidence type="ECO:0000256" key="5">
    <source>
        <dbReference type="ARBA" id="ARBA00023235"/>
    </source>
</evidence>
<sequence>MAANEDFELDEVDTRVWDHLRELEHEEPPSHPIGLSEKDLERFEEYVKLACSFAQNQYHMKLRPFQYFATALTLMGKDVIVAAGTSAGKSAIFQSVLCVPNSTLVVISPLNGLIAEQVRWFEQRGIRAAMLTADNLARHPREWGKINNGTVRVIVSSPEQLLAPGSRFWHHICAKFTSTHPFFSNIRCFAVDEVHMVKKWGKSSFRVEFRNIGNLKAHFPGTPIFGCSATLPANTRSYVHTTLRLQKPTIFIKQSVQRDNINIVAARITSKPGAWTEFDFLFKQVRREGLMGIPKTMIFVDSKKEAQTLANFLRRRLSKFLGRTAYSEMDRVLFMEDFRNGDCRILICTDAASLGMNVPNVDVVIQFGVSKFLTIGDLSQRIGRAVRTEGMTGLAVIYFPNAMCAPVDPPINAADGDFNIDFSLPVREDNAAAVKRQIENLYVQEDLAENSNGAIEMSPEDPCIKWARLTHGCRNRHLCAAFHDKAAIKADFKCAGCDNCYFPTRSSNNRTQPPKHLCDGFLMAPPGGRDDMFITLEQIERDKADREESIRAFRQFADDYWPSNDDNYHYGADGRFGFDIRRSVRYMDTAAYRQDELDRKAANALENPPRARSSCNPKTKKGILEAIETFLVQVHVEGNYSRLGIRATDLLSAKQKDNISTRIGSGTWECETVEDLQRILGAVKKFSVKDSILGPYALRLLEHLVQRRTIEYEKRQNEKDEAKRKALEDRRERAAQKAAAAELATQRAREREEELRRERDERRMRILEEEARRQEAEERLRVQHEGNLQREQERERNRLLLQQQQDEEQQRQRDHQQLIQHQQDIARQRQAQHEFEARQAALTRQQQLHTAQQPIFANHPASNDPRYTERQQASLLPSPQITGHVNQQYFQPQQIPYPLQQGLLQQQQRAFQHPVAGGPDFNNHGIGRQQHDIQTLLQLEKEAEARSRLQELHNTRQNQQHREDFIGAPPPPPQTSLQQPPHHHHNSGISQQLVHTGFPIGTGYQIPAGSEGRVGQYGHAPLQQQHPQSPYHPFPQLHLPQQHHPSFQRPHPLIPEQNHPVLQQPHPVLQQPHPVLQQPHPVLYQPHPAPHPLHQAHAHPVHFSPRAEIETTGNPLTAQNLDRLNTQQASDRGRAPSVATSQGSKKSGSVTRQPGVTQLRKKGKTSMHSHEFIFDQTTTGDAPLLSRDDYNQHIDDLRASETNRKAAASFDRTFDRMVSSQTSQKSRRSSTASKKSADASQQPPSSQEGNGTRGRGRGRGRGGRGRGGKKRTVEEGDGDQVPDKGSKRQKNN</sequence>
<dbReference type="Pfam" id="PF00271">
    <property type="entry name" value="Helicase_C"/>
    <property type="match status" value="1"/>
</dbReference>
<gene>
    <name evidence="12" type="ORF">BJ508DRAFT_320235</name>
</gene>
<organism evidence="12 13">
    <name type="scientific">Ascobolus immersus RN42</name>
    <dbReference type="NCBI Taxonomy" id="1160509"/>
    <lineage>
        <taxon>Eukaryota</taxon>
        <taxon>Fungi</taxon>
        <taxon>Dikarya</taxon>
        <taxon>Ascomycota</taxon>
        <taxon>Pezizomycotina</taxon>
        <taxon>Pezizomycetes</taxon>
        <taxon>Pezizales</taxon>
        <taxon>Ascobolaceae</taxon>
        <taxon>Ascobolus</taxon>
    </lineage>
</organism>
<feature type="region of interest" description="Disordered" evidence="9">
    <location>
        <begin position="1126"/>
        <end position="1168"/>
    </location>
</feature>
<dbReference type="SMART" id="SM00490">
    <property type="entry name" value="HELICc"/>
    <property type="match status" value="1"/>
</dbReference>
<feature type="compositionally biased region" description="Basic and acidic residues" evidence="9">
    <location>
        <begin position="824"/>
        <end position="837"/>
    </location>
</feature>
<keyword evidence="2" id="KW-0547">Nucleotide-binding</keyword>
<dbReference type="InterPro" id="IPR001650">
    <property type="entry name" value="Helicase_C-like"/>
</dbReference>
<feature type="compositionally biased region" description="Polar residues" evidence="9">
    <location>
        <begin position="1138"/>
        <end position="1156"/>
    </location>
</feature>
<evidence type="ECO:0000256" key="7">
    <source>
        <dbReference type="ARBA" id="ARBA00034617"/>
    </source>
</evidence>
<evidence type="ECO:0000256" key="3">
    <source>
        <dbReference type="ARBA" id="ARBA00022840"/>
    </source>
</evidence>
<dbReference type="SUPFAM" id="SSF52540">
    <property type="entry name" value="P-loop containing nucleoside triphosphate hydrolases"/>
    <property type="match status" value="1"/>
</dbReference>
<keyword evidence="3" id="KW-0067">ATP-binding</keyword>
<dbReference type="GO" id="GO:0005694">
    <property type="term" value="C:chromosome"/>
    <property type="evidence" value="ECO:0007669"/>
    <property type="project" value="TreeGrafter"/>
</dbReference>
<keyword evidence="13" id="KW-1185">Reference proteome</keyword>
<feature type="compositionally biased region" description="Low complexity" evidence="9">
    <location>
        <begin position="838"/>
        <end position="850"/>
    </location>
</feature>
<feature type="region of interest" description="Disordered" evidence="9">
    <location>
        <begin position="772"/>
        <end position="850"/>
    </location>
</feature>
<protein>
    <recommendedName>
        <fullName evidence="8">DNA 3'-5' helicase</fullName>
        <ecNumber evidence="8">5.6.2.4</ecNumber>
    </recommendedName>
</protein>
<dbReference type="OrthoDB" id="10261556at2759"/>
<dbReference type="GO" id="GO:0005524">
    <property type="term" value="F:ATP binding"/>
    <property type="evidence" value="ECO:0007669"/>
    <property type="project" value="UniProtKB-KW"/>
</dbReference>
<dbReference type="PROSITE" id="PS51192">
    <property type="entry name" value="HELICASE_ATP_BIND_1"/>
    <property type="match status" value="1"/>
</dbReference>
<feature type="compositionally biased region" description="Low complexity" evidence="9">
    <location>
        <begin position="736"/>
        <end position="746"/>
    </location>
</feature>
<evidence type="ECO:0000259" key="11">
    <source>
        <dbReference type="PROSITE" id="PS51194"/>
    </source>
</evidence>
<dbReference type="InterPro" id="IPR014001">
    <property type="entry name" value="Helicase_ATP-bd"/>
</dbReference>
<evidence type="ECO:0000256" key="4">
    <source>
        <dbReference type="ARBA" id="ARBA00023125"/>
    </source>
</evidence>
<feature type="region of interest" description="Disordered" evidence="9">
    <location>
        <begin position="1009"/>
        <end position="1029"/>
    </location>
</feature>
<proteinExistence type="inferred from homology"/>
<keyword evidence="4" id="KW-0238">DNA-binding</keyword>
<dbReference type="PANTHER" id="PTHR13710:SF153">
    <property type="entry name" value="RECQ-LIKE DNA HELICASE BLM"/>
    <property type="match status" value="1"/>
</dbReference>
<reference evidence="12 13" key="1">
    <citation type="journal article" date="2018" name="Nat. Ecol. Evol.">
        <title>Pezizomycetes genomes reveal the molecular basis of ectomycorrhizal truffle lifestyle.</title>
        <authorList>
            <person name="Murat C."/>
            <person name="Payen T."/>
            <person name="Noel B."/>
            <person name="Kuo A."/>
            <person name="Morin E."/>
            <person name="Chen J."/>
            <person name="Kohler A."/>
            <person name="Krizsan K."/>
            <person name="Balestrini R."/>
            <person name="Da Silva C."/>
            <person name="Montanini B."/>
            <person name="Hainaut M."/>
            <person name="Levati E."/>
            <person name="Barry K.W."/>
            <person name="Belfiori B."/>
            <person name="Cichocki N."/>
            <person name="Clum A."/>
            <person name="Dockter R.B."/>
            <person name="Fauchery L."/>
            <person name="Guy J."/>
            <person name="Iotti M."/>
            <person name="Le Tacon F."/>
            <person name="Lindquist E.A."/>
            <person name="Lipzen A."/>
            <person name="Malagnac F."/>
            <person name="Mello A."/>
            <person name="Molinier V."/>
            <person name="Miyauchi S."/>
            <person name="Poulain J."/>
            <person name="Riccioni C."/>
            <person name="Rubini A."/>
            <person name="Sitrit Y."/>
            <person name="Splivallo R."/>
            <person name="Traeger S."/>
            <person name="Wang M."/>
            <person name="Zifcakova L."/>
            <person name="Wipf D."/>
            <person name="Zambonelli A."/>
            <person name="Paolocci F."/>
            <person name="Nowrousian M."/>
            <person name="Ottonello S."/>
            <person name="Baldrian P."/>
            <person name="Spatafora J.W."/>
            <person name="Henrissat B."/>
            <person name="Nagy L.G."/>
            <person name="Aury J.M."/>
            <person name="Wincker P."/>
            <person name="Grigoriev I.V."/>
            <person name="Bonfante P."/>
            <person name="Martin F.M."/>
        </authorList>
    </citation>
    <scope>NUCLEOTIDE SEQUENCE [LARGE SCALE GENOMIC DNA]</scope>
    <source>
        <strain evidence="12 13">RN42</strain>
    </source>
</reference>
<keyword evidence="5" id="KW-0413">Isomerase</keyword>
<evidence type="ECO:0000256" key="2">
    <source>
        <dbReference type="ARBA" id="ARBA00022741"/>
    </source>
</evidence>
<dbReference type="PROSITE" id="PS51194">
    <property type="entry name" value="HELICASE_CTER"/>
    <property type="match status" value="1"/>
</dbReference>
<dbReference type="STRING" id="1160509.A0A3N4IV31"/>
<dbReference type="PANTHER" id="PTHR13710">
    <property type="entry name" value="DNA HELICASE RECQ FAMILY MEMBER"/>
    <property type="match status" value="1"/>
</dbReference>
<dbReference type="GO" id="GO:0005634">
    <property type="term" value="C:nucleus"/>
    <property type="evidence" value="ECO:0007669"/>
    <property type="project" value="TreeGrafter"/>
</dbReference>
<feature type="region of interest" description="Disordered" evidence="9">
    <location>
        <begin position="1212"/>
        <end position="1292"/>
    </location>
</feature>
<feature type="domain" description="Helicase ATP-binding" evidence="10">
    <location>
        <begin position="70"/>
        <end position="249"/>
    </location>
</feature>
<dbReference type="GO" id="GO:0000724">
    <property type="term" value="P:double-strand break repair via homologous recombination"/>
    <property type="evidence" value="ECO:0007669"/>
    <property type="project" value="TreeGrafter"/>
</dbReference>
<feature type="region of interest" description="Disordered" evidence="9">
    <location>
        <begin position="715"/>
        <end position="759"/>
    </location>
</feature>
<feature type="compositionally biased region" description="Basic and acidic residues" evidence="9">
    <location>
        <begin position="747"/>
        <end position="759"/>
    </location>
</feature>
<comment type="similarity">
    <text evidence="1">Belongs to the helicase family. RecQ subfamily.</text>
</comment>
<name>A0A3N4IV31_ASCIM</name>
<feature type="compositionally biased region" description="Basic and acidic residues" evidence="9">
    <location>
        <begin position="954"/>
        <end position="965"/>
    </location>
</feature>
<feature type="compositionally biased region" description="Basic and acidic residues" evidence="9">
    <location>
        <begin position="772"/>
        <end position="798"/>
    </location>
</feature>
<evidence type="ECO:0000313" key="13">
    <source>
        <dbReference type="Proteomes" id="UP000275078"/>
    </source>
</evidence>
<dbReference type="GO" id="GO:0005737">
    <property type="term" value="C:cytoplasm"/>
    <property type="evidence" value="ECO:0007669"/>
    <property type="project" value="TreeGrafter"/>
</dbReference>
<evidence type="ECO:0000256" key="6">
    <source>
        <dbReference type="ARBA" id="ARBA00023242"/>
    </source>
</evidence>
<feature type="compositionally biased region" description="Low complexity" evidence="9">
    <location>
        <begin position="1219"/>
        <end position="1247"/>
    </location>
</feature>
<dbReference type="Gene3D" id="3.40.50.300">
    <property type="entry name" value="P-loop containing nucleotide triphosphate hydrolases"/>
    <property type="match status" value="2"/>
</dbReference>
<dbReference type="InterPro" id="IPR027417">
    <property type="entry name" value="P-loop_NTPase"/>
</dbReference>
<dbReference type="EC" id="5.6.2.4" evidence="8"/>
<feature type="region of interest" description="Disordered" evidence="9">
    <location>
        <begin position="954"/>
        <end position="989"/>
    </location>
</feature>
<accession>A0A3N4IV31</accession>
<evidence type="ECO:0000256" key="9">
    <source>
        <dbReference type="SAM" id="MobiDB-lite"/>
    </source>
</evidence>
<feature type="domain" description="Helicase C-terminal" evidence="11">
    <location>
        <begin position="277"/>
        <end position="463"/>
    </location>
</feature>
<dbReference type="SMART" id="SM00487">
    <property type="entry name" value="DEXDc"/>
    <property type="match status" value="1"/>
</dbReference>
<dbReference type="GO" id="GO:0016787">
    <property type="term" value="F:hydrolase activity"/>
    <property type="evidence" value="ECO:0007669"/>
    <property type="project" value="UniProtKB-KW"/>
</dbReference>
<dbReference type="EMBL" id="ML119645">
    <property type="protein sequence ID" value="RPA88131.1"/>
    <property type="molecule type" value="Genomic_DNA"/>
</dbReference>
<feature type="compositionally biased region" description="Basic residues" evidence="9">
    <location>
        <begin position="1254"/>
        <end position="1270"/>
    </location>
</feature>
<dbReference type="InterPro" id="IPR011545">
    <property type="entry name" value="DEAD/DEAH_box_helicase_dom"/>
</dbReference>
<keyword evidence="6" id="KW-0539">Nucleus</keyword>
<evidence type="ECO:0000256" key="8">
    <source>
        <dbReference type="ARBA" id="ARBA00034808"/>
    </source>
</evidence>
<dbReference type="Pfam" id="PF00270">
    <property type="entry name" value="DEAD"/>
    <property type="match status" value="1"/>
</dbReference>
<keyword evidence="12" id="KW-0378">Hydrolase</keyword>
<evidence type="ECO:0000256" key="1">
    <source>
        <dbReference type="ARBA" id="ARBA00005446"/>
    </source>
</evidence>
<comment type="catalytic activity">
    <reaction evidence="7">
        <text>Couples ATP hydrolysis with the unwinding of duplex DNA by translocating in the 3'-5' direction.</text>
        <dbReference type="EC" id="5.6.2.4"/>
    </reaction>
</comment>
<feature type="compositionally biased region" description="Basic and acidic residues" evidence="9">
    <location>
        <begin position="715"/>
        <end position="735"/>
    </location>
</feature>
<evidence type="ECO:0000313" key="12">
    <source>
        <dbReference type="EMBL" id="RPA88131.1"/>
    </source>
</evidence>
<dbReference type="GO" id="GO:0009378">
    <property type="term" value="F:four-way junction helicase activity"/>
    <property type="evidence" value="ECO:0007669"/>
    <property type="project" value="TreeGrafter"/>
</dbReference>
<dbReference type="GO" id="GO:0043138">
    <property type="term" value="F:3'-5' DNA helicase activity"/>
    <property type="evidence" value="ECO:0007669"/>
    <property type="project" value="UniProtKB-EC"/>
</dbReference>
<dbReference type="Proteomes" id="UP000275078">
    <property type="component" value="Unassembled WGS sequence"/>
</dbReference>